<keyword evidence="4" id="KW-1185">Reference proteome</keyword>
<feature type="compositionally biased region" description="Polar residues" evidence="1">
    <location>
        <begin position="114"/>
        <end position="125"/>
    </location>
</feature>
<reference evidence="3 4" key="1">
    <citation type="journal article" date="2013" name="PLoS ONE">
        <title>Bacterial endosymbiosis in a chordate host: long-term co-evolution and conservation of secondary metabolism.</title>
        <authorList>
            <person name="Kwan J.C."/>
            <person name="Schmidt E.W."/>
        </authorList>
    </citation>
    <scope>NUCLEOTIDE SEQUENCE [LARGE SCALE GENOMIC DNA]</scope>
    <source>
        <strain evidence="4">L6</strain>
    </source>
</reference>
<keyword evidence="2" id="KW-0812">Transmembrane</keyword>
<evidence type="ECO:0000256" key="2">
    <source>
        <dbReference type="SAM" id="Phobius"/>
    </source>
</evidence>
<gene>
    <name evidence="3" type="ORF">P857_1080</name>
</gene>
<evidence type="ECO:0000313" key="4">
    <source>
        <dbReference type="Proteomes" id="UP000018951"/>
    </source>
</evidence>
<comment type="caution">
    <text evidence="3">The sequence shown here is derived from an EMBL/GenBank/DDBJ whole genome shotgun (WGS) entry which is preliminary data.</text>
</comment>
<evidence type="ECO:0000256" key="1">
    <source>
        <dbReference type="SAM" id="MobiDB-lite"/>
    </source>
</evidence>
<feature type="region of interest" description="Disordered" evidence="1">
    <location>
        <begin position="112"/>
        <end position="132"/>
    </location>
</feature>
<protein>
    <submittedName>
        <fullName evidence="3">Uncharacterized protein</fullName>
    </submittedName>
</protein>
<keyword evidence="2" id="KW-0472">Membrane</keyword>
<dbReference type="AlphaFoldDB" id="W2V1A8"/>
<proteinExistence type="predicted"/>
<feature type="transmembrane region" description="Helical" evidence="2">
    <location>
        <begin position="71"/>
        <end position="98"/>
    </location>
</feature>
<accession>W2V1A8</accession>
<dbReference type="EMBL" id="AXCJ01000001">
    <property type="protein sequence ID" value="ETO91900.1"/>
    <property type="molecule type" value="Genomic_DNA"/>
</dbReference>
<keyword evidence="2" id="KW-1133">Transmembrane helix</keyword>
<evidence type="ECO:0000313" key="3">
    <source>
        <dbReference type="EMBL" id="ETO91900.1"/>
    </source>
</evidence>
<feature type="transmembrane region" description="Helical" evidence="2">
    <location>
        <begin position="12"/>
        <end position="35"/>
    </location>
</feature>
<sequence>MLNIITAWKAIIQHFPILGIIFTYLYIAGFILMTLNSGLHIGISQMSHPVDIINSLFQYSVYWYVNKSTLGIWPFLKLLISVIGSYSILKILNIFNIIPRFRPSLAKRVKGIKQSDQQSNNQNPILSEKEKRKRAMMLSLEKKVDSYLNKKKQ</sequence>
<dbReference type="Proteomes" id="UP000018951">
    <property type="component" value="Unassembled WGS sequence"/>
</dbReference>
<name>W2V1A8_9RICK</name>
<organism evidence="3 4">
    <name type="scientific">Candidatus Xenolissoclinum pacificiensis L6</name>
    <dbReference type="NCBI Taxonomy" id="1401685"/>
    <lineage>
        <taxon>Bacteria</taxon>
        <taxon>Pseudomonadati</taxon>
        <taxon>Pseudomonadota</taxon>
        <taxon>Alphaproteobacteria</taxon>
        <taxon>Rickettsiales</taxon>
        <taxon>Anaplasmataceae</taxon>
        <taxon>Candidatus Xenolissoclinum</taxon>
    </lineage>
</organism>